<dbReference type="AlphaFoldDB" id="A0A443NWZ3"/>
<dbReference type="InterPro" id="IPR050652">
    <property type="entry name" value="AN1_A20_ZnFinger"/>
</dbReference>
<evidence type="ECO:0000313" key="8">
    <source>
        <dbReference type="EMBL" id="RWR83021.1"/>
    </source>
</evidence>
<dbReference type="SUPFAM" id="SSF57716">
    <property type="entry name" value="Glucocorticoid receptor-like (DNA-binding domain)"/>
    <property type="match status" value="1"/>
</dbReference>
<accession>A0A443NWZ3</accession>
<comment type="function">
    <text evidence="1">May be involved in environmental stress response.</text>
</comment>
<dbReference type="STRING" id="337451.A0A443NWZ3"/>
<dbReference type="Gene3D" id="4.10.1110.10">
    <property type="entry name" value="AN1-like Zinc finger"/>
    <property type="match status" value="1"/>
</dbReference>
<dbReference type="EMBL" id="QPKB01000004">
    <property type="protein sequence ID" value="RWR83021.1"/>
    <property type="molecule type" value="Genomic_DNA"/>
</dbReference>
<keyword evidence="9" id="KW-1185">Reference proteome</keyword>
<keyword evidence="2" id="KW-0479">Metal-binding</keyword>
<dbReference type="Pfam" id="PF01754">
    <property type="entry name" value="zf-A20"/>
    <property type="match status" value="1"/>
</dbReference>
<comment type="caution">
    <text evidence="8">The sequence shown here is derived from an EMBL/GenBank/DDBJ whole genome shotgun (WGS) entry which is preliminary data.</text>
</comment>
<name>A0A443NWZ3_9MAGN</name>
<evidence type="ECO:0000256" key="5">
    <source>
        <dbReference type="PROSITE-ProRule" id="PRU00449"/>
    </source>
</evidence>
<dbReference type="PANTHER" id="PTHR10634">
    <property type="entry name" value="AN1-TYPE ZINC FINGER PROTEIN"/>
    <property type="match status" value="1"/>
</dbReference>
<organism evidence="8 9">
    <name type="scientific">Cinnamomum micranthum f. kanehirae</name>
    <dbReference type="NCBI Taxonomy" id="337451"/>
    <lineage>
        <taxon>Eukaryota</taxon>
        <taxon>Viridiplantae</taxon>
        <taxon>Streptophyta</taxon>
        <taxon>Embryophyta</taxon>
        <taxon>Tracheophyta</taxon>
        <taxon>Spermatophyta</taxon>
        <taxon>Magnoliopsida</taxon>
        <taxon>Magnoliidae</taxon>
        <taxon>Laurales</taxon>
        <taxon>Lauraceae</taxon>
        <taxon>Cinnamomum</taxon>
    </lineage>
</organism>
<evidence type="ECO:0000256" key="2">
    <source>
        <dbReference type="ARBA" id="ARBA00022723"/>
    </source>
</evidence>
<sequence length="140" mass="16041">MEQETSNCASPNDPIYCANNCGFFGSASNYNFCSKCYKDFLLKKSQSLSHTITTIAEKKEKVEDKQEEEEEEAIKQPANRCNSCRKRVGLTGFKCRCGQTFCAIHRFAEEHGCSFDYRKKGQDEIARANPLVKKEKIERF</sequence>
<dbReference type="PROSITE" id="PS51039">
    <property type="entry name" value="ZF_AN1"/>
    <property type="match status" value="1"/>
</dbReference>
<evidence type="ECO:0000313" key="9">
    <source>
        <dbReference type="Proteomes" id="UP000283530"/>
    </source>
</evidence>
<dbReference type="FunFam" id="4.10.1110.10:FF:000001">
    <property type="entry name" value="Zinc finger AN1-type containing 6"/>
    <property type="match status" value="1"/>
</dbReference>
<dbReference type="Pfam" id="PF01428">
    <property type="entry name" value="zf-AN1"/>
    <property type="match status" value="1"/>
</dbReference>
<dbReference type="Proteomes" id="UP000283530">
    <property type="component" value="Unassembled WGS sequence"/>
</dbReference>
<dbReference type="InterPro" id="IPR002653">
    <property type="entry name" value="Znf_A20"/>
</dbReference>
<dbReference type="InterPro" id="IPR000058">
    <property type="entry name" value="Znf_AN1"/>
</dbReference>
<evidence type="ECO:0000256" key="3">
    <source>
        <dbReference type="ARBA" id="ARBA00022771"/>
    </source>
</evidence>
<dbReference type="GO" id="GO:0008270">
    <property type="term" value="F:zinc ion binding"/>
    <property type="evidence" value="ECO:0007669"/>
    <property type="project" value="UniProtKB-KW"/>
</dbReference>
<reference evidence="8 9" key="1">
    <citation type="journal article" date="2019" name="Nat. Plants">
        <title>Stout camphor tree genome fills gaps in understanding of flowering plant genome evolution.</title>
        <authorList>
            <person name="Chaw S.M."/>
            <person name="Liu Y.C."/>
            <person name="Wu Y.W."/>
            <person name="Wang H.Y."/>
            <person name="Lin C.I."/>
            <person name="Wu C.S."/>
            <person name="Ke H.M."/>
            <person name="Chang L.Y."/>
            <person name="Hsu C.Y."/>
            <person name="Yang H.T."/>
            <person name="Sudianto E."/>
            <person name="Hsu M.H."/>
            <person name="Wu K.P."/>
            <person name="Wang L.N."/>
            <person name="Leebens-Mack J.H."/>
            <person name="Tsai I.J."/>
        </authorList>
    </citation>
    <scope>NUCLEOTIDE SEQUENCE [LARGE SCALE GENOMIC DNA]</scope>
    <source>
        <strain evidence="9">cv. Chaw 1501</strain>
        <tissue evidence="8">Young leaves</tissue>
    </source>
</reference>
<dbReference type="SUPFAM" id="SSF118310">
    <property type="entry name" value="AN1-like Zinc finger"/>
    <property type="match status" value="1"/>
</dbReference>
<dbReference type="GO" id="GO:0003677">
    <property type="term" value="F:DNA binding"/>
    <property type="evidence" value="ECO:0007669"/>
    <property type="project" value="InterPro"/>
</dbReference>
<keyword evidence="4" id="KW-0862">Zinc</keyword>
<dbReference type="PANTHER" id="PTHR10634:SF149">
    <property type="entry name" value="AN1-TYPE DOMAIN-CONTAINING PROTEIN-RELATED"/>
    <property type="match status" value="1"/>
</dbReference>
<proteinExistence type="predicted"/>
<gene>
    <name evidence="8" type="ORF">CKAN_01176100</name>
</gene>
<evidence type="ECO:0000256" key="4">
    <source>
        <dbReference type="ARBA" id="ARBA00022833"/>
    </source>
</evidence>
<evidence type="ECO:0000259" key="7">
    <source>
        <dbReference type="PROSITE" id="PS51039"/>
    </source>
</evidence>
<evidence type="ECO:0000259" key="6">
    <source>
        <dbReference type="PROSITE" id="PS51036"/>
    </source>
</evidence>
<evidence type="ECO:0000256" key="1">
    <source>
        <dbReference type="ARBA" id="ARBA00003732"/>
    </source>
</evidence>
<protein>
    <submittedName>
        <fullName evidence="8">Zinc finger protein</fullName>
    </submittedName>
</protein>
<keyword evidence="3 5" id="KW-0863">Zinc-finger</keyword>
<dbReference type="PROSITE" id="PS51036">
    <property type="entry name" value="ZF_A20"/>
    <property type="match status" value="1"/>
</dbReference>
<dbReference type="InterPro" id="IPR035896">
    <property type="entry name" value="AN1-like_Znf"/>
</dbReference>
<feature type="domain" description="AN1-type" evidence="7">
    <location>
        <begin position="75"/>
        <end position="121"/>
    </location>
</feature>
<dbReference type="OrthoDB" id="428577at2759"/>
<dbReference type="SMART" id="SM00259">
    <property type="entry name" value="ZnF_A20"/>
    <property type="match status" value="1"/>
</dbReference>
<dbReference type="SMART" id="SM00154">
    <property type="entry name" value="ZnF_AN1"/>
    <property type="match status" value="1"/>
</dbReference>
<feature type="domain" description="A20-type" evidence="6">
    <location>
        <begin position="11"/>
        <end position="45"/>
    </location>
</feature>